<gene>
    <name evidence="2" type="ORF">SAMN03080601_01823</name>
</gene>
<name>A0A1T5GDH3_9BACT</name>
<dbReference type="RefSeq" id="WP_079557567.1">
    <property type="nucleotide sequence ID" value="NZ_CP021904.1"/>
</dbReference>
<organism evidence="2 3">
    <name type="scientific">Alkalitalea saponilacus</name>
    <dbReference type="NCBI Taxonomy" id="889453"/>
    <lineage>
        <taxon>Bacteria</taxon>
        <taxon>Pseudomonadati</taxon>
        <taxon>Bacteroidota</taxon>
        <taxon>Bacteroidia</taxon>
        <taxon>Marinilabiliales</taxon>
        <taxon>Marinilabiliaceae</taxon>
        <taxon>Alkalitalea</taxon>
    </lineage>
</organism>
<reference evidence="2 3" key="1">
    <citation type="submission" date="2017-02" db="EMBL/GenBank/DDBJ databases">
        <authorList>
            <person name="Peterson S.W."/>
        </authorList>
    </citation>
    <scope>NUCLEOTIDE SEQUENCE [LARGE SCALE GENOMIC DNA]</scope>
    <source>
        <strain evidence="2 3">DSM 24412</strain>
    </source>
</reference>
<evidence type="ECO:0000256" key="1">
    <source>
        <dbReference type="SAM" id="SignalP"/>
    </source>
</evidence>
<keyword evidence="3" id="KW-1185">Reference proteome</keyword>
<evidence type="ECO:0000313" key="2">
    <source>
        <dbReference type="EMBL" id="SKC06412.1"/>
    </source>
</evidence>
<proteinExistence type="predicted"/>
<keyword evidence="1" id="KW-0732">Signal</keyword>
<evidence type="ECO:0000313" key="3">
    <source>
        <dbReference type="Proteomes" id="UP000191055"/>
    </source>
</evidence>
<accession>A0A1T5GDH3</accession>
<protein>
    <submittedName>
        <fullName evidence="2">Uncharacterized protein</fullName>
    </submittedName>
</protein>
<dbReference type="KEGG" id="asx:CDL62_01600"/>
<feature type="signal peptide" evidence="1">
    <location>
        <begin position="1"/>
        <end position="17"/>
    </location>
</feature>
<dbReference type="OrthoDB" id="1130438at2"/>
<feature type="chain" id="PRO_5012346209" evidence="1">
    <location>
        <begin position="18"/>
        <end position="76"/>
    </location>
</feature>
<sequence>MKKKLIFAIATGFFAVATVVNMNMLQADSAGDVTLESIATMAQAQVEWGGSNGICMNIPWGWCLWDDGFFINGIFI</sequence>
<dbReference type="AlphaFoldDB" id="A0A1T5GDH3"/>
<dbReference type="Proteomes" id="UP000191055">
    <property type="component" value="Unassembled WGS sequence"/>
</dbReference>
<dbReference type="EMBL" id="FUYV01000009">
    <property type="protein sequence ID" value="SKC06412.1"/>
    <property type="molecule type" value="Genomic_DNA"/>
</dbReference>